<evidence type="ECO:0000313" key="3">
    <source>
        <dbReference type="EMBL" id="SFU20123.1"/>
    </source>
</evidence>
<protein>
    <submittedName>
        <fullName evidence="3">CHAT domain-containing protein</fullName>
    </submittedName>
</protein>
<keyword evidence="1" id="KW-0472">Membrane</keyword>
<feature type="transmembrane region" description="Helical" evidence="1">
    <location>
        <begin position="991"/>
        <end position="1011"/>
    </location>
</feature>
<evidence type="ECO:0000256" key="1">
    <source>
        <dbReference type="SAM" id="Phobius"/>
    </source>
</evidence>
<dbReference type="SUPFAM" id="SSF48452">
    <property type="entry name" value="TPR-like"/>
    <property type="match status" value="2"/>
</dbReference>
<dbReference type="Gene3D" id="1.25.40.10">
    <property type="entry name" value="Tetratricopeptide repeat domain"/>
    <property type="match status" value="2"/>
</dbReference>
<keyword evidence="1" id="KW-0812">Transmembrane</keyword>
<dbReference type="Proteomes" id="UP000199673">
    <property type="component" value="Unassembled WGS sequence"/>
</dbReference>
<dbReference type="PANTHER" id="PTHR10098">
    <property type="entry name" value="RAPSYN-RELATED"/>
    <property type="match status" value="1"/>
</dbReference>
<dbReference type="OrthoDB" id="9771112at2"/>
<sequence length="1021" mass="117607">MKIFYIKYLVLSFILVYITLASYSQSMDSTEYKAKVAQLESIKDESKTMPKSEIKNRSSLKELKDYFKNEKSYDNYLETLLHLSYSYYFEANMDSNLYYLEKGMSEVIRPEKSDKLEVINIFFNRYASFLNDDGQYTKSKDLYQEQIDHLRKNDPSGLARAYNNFAVLLNNLKESEQSLRYYDSCLTILKQQGLDEGTPLAYTAYLNQSMPKINIGQYQEALESLRKSELNLVKMGRDKSPGDVIITSLYYAYVYSHKNEYPEDLEHALTYANKGYEMLYEINSEHFYMTYFYLVLADIEEKRGNLKESLVYNSKAVALKAKLAGEVNDDMPAMLTSLARVNYKLNFIDSAEFYFNRIKKIYDDPRQNKTYDYVEYLFEKADFYLLSERIPEAENTLLEALQGFIPTYKWSQGIADNPPFELIPEVYQSAFFFIKKAEISKEIAEKNEDSDLLKSSLDSYIIGTILLNKSKSAIFNLRSKAQYGQQKSIYYSQAIQLAIKLFQETEDKSYWEKAFILSDFDKSSNLKNHLNQQSSAYQSTIPQALLVKELELKSEINSLEKEAYRDSFSKAIQSNANDSTLKLIVSKKEEMNKLLSQYKKAYPNYYAMQYGGLDFQQENILASDGLSVLRASNRLILQYHELDDKYVLTYVKGRKQGVLDINKDDLFNKNLEEFIYNTKTPTSIDFQSAAHYLYQNLLAPVLELIPSTRLIIIPDGALSYINFELLISNPIAEKTNYKDFNYLLKSHTITYHYSGSLINFKQTNLNGKSSIFMGFAPYQNIADPKYIAQDERTATFDFASYTPLPYSDREVGEISEKFSGKGYYGVEAKESVVKSEGVQSNILHFATHSYIDAKNPIFSGLLLSADDQNDGVLYTHELFDLKLNADLVTLSACNSGSGEFQKGEGAISLARGFMYANVPNVLMSLWAVSDQSTSKLMELFYSNIYDGEQYSDAIRNAKLDYLSTSDHNLAHPYYWGAFIYVGDVSEDGNTFWIWLLLGIFIAAALAYYYYFFYRKMSTSKV</sequence>
<keyword evidence="4" id="KW-1185">Reference proteome</keyword>
<reference evidence="4" key="1">
    <citation type="submission" date="2016-10" db="EMBL/GenBank/DDBJ databases">
        <authorList>
            <person name="Varghese N."/>
            <person name="Submissions S."/>
        </authorList>
    </citation>
    <scope>NUCLEOTIDE SEQUENCE [LARGE SCALE GENOMIC DNA]</scope>
    <source>
        <strain evidence="4">DSM 23445</strain>
    </source>
</reference>
<keyword evidence="1" id="KW-1133">Transmembrane helix</keyword>
<dbReference type="AlphaFoldDB" id="A0A1I7E8I0"/>
<dbReference type="InterPro" id="IPR011990">
    <property type="entry name" value="TPR-like_helical_dom_sf"/>
</dbReference>
<dbReference type="PANTHER" id="PTHR10098:SF108">
    <property type="entry name" value="TETRATRICOPEPTIDE REPEAT PROTEIN 28"/>
    <property type="match status" value="1"/>
</dbReference>
<name>A0A1I7E8I0_9BACT</name>
<dbReference type="InterPro" id="IPR024983">
    <property type="entry name" value="CHAT_dom"/>
</dbReference>
<proteinExistence type="predicted"/>
<dbReference type="InterPro" id="IPR019734">
    <property type="entry name" value="TPR_rpt"/>
</dbReference>
<dbReference type="SMART" id="SM00028">
    <property type="entry name" value="TPR"/>
    <property type="match status" value="3"/>
</dbReference>
<evidence type="ECO:0000259" key="2">
    <source>
        <dbReference type="Pfam" id="PF12770"/>
    </source>
</evidence>
<dbReference type="STRING" id="305507.SAMN04489724_0244"/>
<dbReference type="Pfam" id="PF12770">
    <property type="entry name" value="CHAT"/>
    <property type="match status" value="1"/>
</dbReference>
<evidence type="ECO:0000313" key="4">
    <source>
        <dbReference type="Proteomes" id="UP000199673"/>
    </source>
</evidence>
<dbReference type="EMBL" id="FPBF01000012">
    <property type="protein sequence ID" value="SFU20123.1"/>
    <property type="molecule type" value="Genomic_DNA"/>
</dbReference>
<organism evidence="3 4">
    <name type="scientific">Algoriphagus locisalis</name>
    <dbReference type="NCBI Taxonomy" id="305507"/>
    <lineage>
        <taxon>Bacteria</taxon>
        <taxon>Pseudomonadati</taxon>
        <taxon>Bacteroidota</taxon>
        <taxon>Cytophagia</taxon>
        <taxon>Cytophagales</taxon>
        <taxon>Cyclobacteriaceae</taxon>
        <taxon>Algoriphagus</taxon>
    </lineage>
</organism>
<feature type="domain" description="CHAT" evidence="2">
    <location>
        <begin position="689"/>
        <end position="983"/>
    </location>
</feature>
<gene>
    <name evidence="3" type="ORF">SAMN04489724_0244</name>
</gene>
<dbReference type="RefSeq" id="WP_091698356.1">
    <property type="nucleotide sequence ID" value="NZ_FPBF01000012.1"/>
</dbReference>
<accession>A0A1I7E8I0</accession>